<dbReference type="GO" id="GO:0046872">
    <property type="term" value="F:metal ion binding"/>
    <property type="evidence" value="ECO:0007669"/>
    <property type="project" value="UniProtKB-KW"/>
</dbReference>
<dbReference type="InterPro" id="IPR051121">
    <property type="entry name" value="FAH"/>
</dbReference>
<dbReference type="InterPro" id="IPR011234">
    <property type="entry name" value="Fumarylacetoacetase-like_C"/>
</dbReference>
<keyword evidence="4" id="KW-0378">Hydrolase</keyword>
<protein>
    <submittedName>
        <fullName evidence="4">Fumarylacetoacetate hydrolase</fullName>
    </submittedName>
</protein>
<dbReference type="AlphaFoldDB" id="A0A066U9B1"/>
<sequence>MKVANLAGRLHLITGTGAVDVADASAGRFDPDPARIYGRWREFVAWEREAALPRGRAFDPAELGPPTPEPSQLVAIGLNYREHASETGVPAPEGLPPVFLKFRSSLSGPYTTVHLPEGDVDWEVELAVVIGAPADRIGESDAAGVIAGYTVAQDLSERILQMAGPAPQFGLAKSHPGFTPLGPWLVTPDEIPDPANLRLSTLVNGEPVQDCSTRDLLVPVPALIAGISRVATLYPGDVILTGTPSGVGMGRTPSRYLSPGDTLITRIERIGSLRQHFVAA</sequence>
<evidence type="ECO:0000259" key="3">
    <source>
        <dbReference type="Pfam" id="PF01557"/>
    </source>
</evidence>
<feature type="domain" description="Fumarylacetoacetase-like C-terminal" evidence="3">
    <location>
        <begin position="73"/>
        <end position="277"/>
    </location>
</feature>
<dbReference type="FunFam" id="3.90.850.10:FF:000002">
    <property type="entry name" value="2-hydroxyhepta-2,4-diene-1,7-dioate isomerase"/>
    <property type="match status" value="1"/>
</dbReference>
<dbReference type="InterPro" id="IPR036663">
    <property type="entry name" value="Fumarylacetoacetase_C_sf"/>
</dbReference>
<evidence type="ECO:0000256" key="2">
    <source>
        <dbReference type="ARBA" id="ARBA00022723"/>
    </source>
</evidence>
<keyword evidence="2" id="KW-0479">Metal-binding</keyword>
<dbReference type="PANTHER" id="PTHR42796:SF4">
    <property type="entry name" value="FUMARYLACETOACETATE HYDROLASE DOMAIN-CONTAINING PROTEIN 2A"/>
    <property type="match status" value="1"/>
</dbReference>
<dbReference type="Proteomes" id="UP000027345">
    <property type="component" value="Unassembled WGS sequence"/>
</dbReference>
<accession>A0A066U9B1</accession>
<dbReference type="GO" id="GO:0019752">
    <property type="term" value="P:carboxylic acid metabolic process"/>
    <property type="evidence" value="ECO:0007669"/>
    <property type="project" value="UniProtKB-ARBA"/>
</dbReference>
<organism evidence="4 5">
    <name type="scientific">Amycolatopsis rifamycinica</name>
    <dbReference type="NCBI Taxonomy" id="287986"/>
    <lineage>
        <taxon>Bacteria</taxon>
        <taxon>Bacillati</taxon>
        <taxon>Actinomycetota</taxon>
        <taxon>Actinomycetes</taxon>
        <taxon>Pseudonocardiales</taxon>
        <taxon>Pseudonocardiaceae</taxon>
        <taxon>Amycolatopsis</taxon>
    </lineage>
</organism>
<dbReference type="GO" id="GO:0016853">
    <property type="term" value="F:isomerase activity"/>
    <property type="evidence" value="ECO:0007669"/>
    <property type="project" value="UniProtKB-ARBA"/>
</dbReference>
<dbReference type="SUPFAM" id="SSF56529">
    <property type="entry name" value="FAH"/>
    <property type="match status" value="1"/>
</dbReference>
<keyword evidence="5" id="KW-1185">Reference proteome</keyword>
<dbReference type="PANTHER" id="PTHR42796">
    <property type="entry name" value="FUMARYLACETOACETATE HYDROLASE DOMAIN-CONTAINING PROTEIN 2A-RELATED"/>
    <property type="match status" value="1"/>
</dbReference>
<dbReference type="OrthoDB" id="9805307at2"/>
<dbReference type="GO" id="GO:0016787">
    <property type="term" value="F:hydrolase activity"/>
    <property type="evidence" value="ECO:0007669"/>
    <property type="project" value="UniProtKB-KW"/>
</dbReference>
<gene>
    <name evidence="4" type="ORF">DV20_01340</name>
</gene>
<evidence type="ECO:0000256" key="1">
    <source>
        <dbReference type="ARBA" id="ARBA00010211"/>
    </source>
</evidence>
<dbReference type="Gene3D" id="3.90.850.10">
    <property type="entry name" value="Fumarylacetoacetase-like, C-terminal domain"/>
    <property type="match status" value="1"/>
</dbReference>
<evidence type="ECO:0000313" key="5">
    <source>
        <dbReference type="Proteomes" id="UP000027345"/>
    </source>
</evidence>
<evidence type="ECO:0000313" key="4">
    <source>
        <dbReference type="EMBL" id="KDN24061.1"/>
    </source>
</evidence>
<dbReference type="Pfam" id="PF01557">
    <property type="entry name" value="FAA_hydrolase"/>
    <property type="match status" value="1"/>
</dbReference>
<proteinExistence type="inferred from homology"/>
<comment type="caution">
    <text evidence="4">The sequence shown here is derived from an EMBL/GenBank/DDBJ whole genome shotgun (WGS) entry which is preliminary data.</text>
</comment>
<dbReference type="eggNOG" id="COG0179">
    <property type="taxonomic scope" value="Bacteria"/>
</dbReference>
<reference evidence="4 5" key="1">
    <citation type="submission" date="2014-05" db="EMBL/GenBank/DDBJ databases">
        <title>Draft genome sequence of Amycolatopsis rifamycinica DSM 46095.</title>
        <authorList>
            <person name="Lal R."/>
            <person name="Saxena A."/>
            <person name="Kumari R."/>
            <person name="Mukherjee U."/>
            <person name="Singh P."/>
            <person name="Sangwan N."/>
            <person name="Mahato N.K."/>
        </authorList>
    </citation>
    <scope>NUCLEOTIDE SEQUENCE [LARGE SCALE GENOMIC DNA]</scope>
    <source>
        <strain evidence="4 5">DSM 46095</strain>
    </source>
</reference>
<dbReference type="STRING" id="287986.DV20_01340"/>
<dbReference type="RefSeq" id="WP_043775537.1">
    <property type="nucleotide sequence ID" value="NZ_JMQI01000002.1"/>
</dbReference>
<comment type="similarity">
    <text evidence="1">Belongs to the FAH family.</text>
</comment>
<dbReference type="EMBL" id="JMQI01000002">
    <property type="protein sequence ID" value="KDN24061.1"/>
    <property type="molecule type" value="Genomic_DNA"/>
</dbReference>
<name>A0A066U9B1_9PSEU</name>